<evidence type="ECO:0000259" key="1">
    <source>
        <dbReference type="Pfam" id="PF06568"/>
    </source>
</evidence>
<evidence type="ECO:0000313" key="2">
    <source>
        <dbReference type="EMBL" id="ARJ69344.1"/>
    </source>
</evidence>
<dbReference type="STRING" id="1945662.B0A89_06585"/>
<gene>
    <name evidence="2" type="ORF">B0A89_06585</name>
</gene>
<protein>
    <recommendedName>
        <fullName evidence="1">YjiS-like domain-containing protein</fullName>
    </recommendedName>
</protein>
<dbReference type="RefSeq" id="WP_085377462.1">
    <property type="nucleotide sequence ID" value="NZ_CP020612.1"/>
</dbReference>
<dbReference type="AlphaFoldDB" id="A0A1W6CWV8"/>
<reference evidence="2 3" key="1">
    <citation type="submission" date="2017-03" db="EMBL/GenBank/DDBJ databases">
        <title>Genome sequence of Paracoccus contaminans isolated from a water microcosm.</title>
        <authorList>
            <person name="Aurass P."/>
            <person name="Karste S."/>
            <person name="Trost E."/>
            <person name="Glaeser S.P."/>
            <person name="Kaempfer P."/>
            <person name="Flieger A."/>
        </authorList>
    </citation>
    <scope>NUCLEOTIDE SEQUENCE [LARGE SCALE GENOMIC DNA]</scope>
    <source>
        <strain evidence="3">RKI 16-01929T\LMG 29738T\CCM 8701T\CIP 111112T</strain>
    </source>
</reference>
<dbReference type="EMBL" id="CP020612">
    <property type="protein sequence ID" value="ARJ69344.1"/>
    <property type="molecule type" value="Genomic_DNA"/>
</dbReference>
<dbReference type="InterPro" id="IPR009506">
    <property type="entry name" value="YjiS-like"/>
</dbReference>
<accession>A0A1W6CWV8</accession>
<sequence length="63" mass="7060">MSAVETFRFPAASRPGIFSRLGAALSRWAEVRETRNQLNRLSDRELSDIGLSRGDIDRIARGL</sequence>
<proteinExistence type="predicted"/>
<evidence type="ECO:0000313" key="3">
    <source>
        <dbReference type="Proteomes" id="UP000193017"/>
    </source>
</evidence>
<keyword evidence="3" id="KW-1185">Reference proteome</keyword>
<dbReference type="Proteomes" id="UP000193017">
    <property type="component" value="Chromosome"/>
</dbReference>
<name>A0A1W6CWV8_9RHOB</name>
<organism evidence="2 3">
    <name type="scientific">Paracoccus contaminans</name>
    <dbReference type="NCBI Taxonomy" id="1945662"/>
    <lineage>
        <taxon>Bacteria</taxon>
        <taxon>Pseudomonadati</taxon>
        <taxon>Pseudomonadota</taxon>
        <taxon>Alphaproteobacteria</taxon>
        <taxon>Rhodobacterales</taxon>
        <taxon>Paracoccaceae</taxon>
        <taxon>Paracoccus</taxon>
    </lineage>
</organism>
<dbReference type="KEGG" id="pcon:B0A89_06585"/>
<feature type="domain" description="YjiS-like" evidence="1">
    <location>
        <begin position="23"/>
        <end position="57"/>
    </location>
</feature>
<dbReference type="OrthoDB" id="8116725at2"/>
<dbReference type="Pfam" id="PF06568">
    <property type="entry name" value="YjiS-like"/>
    <property type="match status" value="1"/>
</dbReference>